<comment type="caution">
    <text evidence="2">The sequence shown here is derived from an EMBL/GenBank/DDBJ whole genome shotgun (WGS) entry which is preliminary data.</text>
</comment>
<dbReference type="InterPro" id="IPR032710">
    <property type="entry name" value="NTF2-like_dom_sf"/>
</dbReference>
<gene>
    <name evidence="2" type="ORF">KK062_11410</name>
</gene>
<dbReference type="AlphaFoldDB" id="A0AAP2DWV9"/>
<reference evidence="2 3" key="1">
    <citation type="submission" date="2021-05" db="EMBL/GenBank/DDBJ databases">
        <title>A Polyphasic approach of four new species of the genus Ohtaekwangia: Ohtaekwangia histidinii sp. nov., Ohtaekwangia cretensis sp. nov., Ohtaekwangia indiensis sp. nov., Ohtaekwangia reichenbachii sp. nov. from diverse environment.</title>
        <authorList>
            <person name="Octaviana S."/>
        </authorList>
    </citation>
    <scope>NUCLEOTIDE SEQUENCE [LARGE SCALE GENOMIC DNA]</scope>
    <source>
        <strain evidence="2 3">PWU5</strain>
    </source>
</reference>
<dbReference type="InterPro" id="IPR027843">
    <property type="entry name" value="DUF4440"/>
</dbReference>
<proteinExistence type="predicted"/>
<evidence type="ECO:0000313" key="3">
    <source>
        <dbReference type="Proteomes" id="UP001319080"/>
    </source>
</evidence>
<organism evidence="2 3">
    <name type="scientific">Dawidia cretensis</name>
    <dbReference type="NCBI Taxonomy" id="2782350"/>
    <lineage>
        <taxon>Bacteria</taxon>
        <taxon>Pseudomonadati</taxon>
        <taxon>Bacteroidota</taxon>
        <taxon>Cytophagia</taxon>
        <taxon>Cytophagales</taxon>
        <taxon>Chryseotaleaceae</taxon>
        <taxon>Dawidia</taxon>
    </lineage>
</organism>
<dbReference type="EMBL" id="JAHESE010000009">
    <property type="protein sequence ID" value="MBT1708835.1"/>
    <property type="molecule type" value="Genomic_DNA"/>
</dbReference>
<name>A0AAP2DWV9_9BACT</name>
<protein>
    <submittedName>
        <fullName evidence="2">DUF4440 domain-containing protein</fullName>
    </submittedName>
</protein>
<dbReference type="Proteomes" id="UP001319080">
    <property type="component" value="Unassembled WGS sequence"/>
</dbReference>
<dbReference type="Pfam" id="PF14534">
    <property type="entry name" value="DUF4440"/>
    <property type="match status" value="1"/>
</dbReference>
<dbReference type="RefSeq" id="WP_254084426.1">
    <property type="nucleotide sequence ID" value="NZ_JAHESE010000009.1"/>
</dbReference>
<evidence type="ECO:0000313" key="2">
    <source>
        <dbReference type="EMBL" id="MBT1708835.1"/>
    </source>
</evidence>
<evidence type="ECO:0000259" key="1">
    <source>
        <dbReference type="Pfam" id="PF14534"/>
    </source>
</evidence>
<accession>A0AAP2DWV9</accession>
<sequence length="123" mass="13798">MNAEDEVLQVGKEWDKAMVGNDPDEIGKFMSEDWVIVGSDGITSKSQFLETIRSSALTHSRMDSDETKIKVYGDTAVVTSRGTSAGEYKGQPFELYEWSSSVFIRKKGKWLCVHTMLTPARKI</sequence>
<keyword evidence="3" id="KW-1185">Reference proteome</keyword>
<dbReference type="SUPFAM" id="SSF54427">
    <property type="entry name" value="NTF2-like"/>
    <property type="match status" value="1"/>
</dbReference>
<feature type="domain" description="DUF4440" evidence="1">
    <location>
        <begin position="7"/>
        <end position="111"/>
    </location>
</feature>
<dbReference type="Gene3D" id="3.10.450.50">
    <property type="match status" value="1"/>
</dbReference>